<feature type="transmembrane region" description="Helical" evidence="10">
    <location>
        <begin position="216"/>
        <end position="233"/>
    </location>
</feature>
<keyword evidence="5 10" id="KW-0812">Transmembrane</keyword>
<comment type="caution">
    <text evidence="11">The sequence shown here is derived from an EMBL/GenBank/DDBJ whole genome shotgun (WGS) entry which is preliminary data.</text>
</comment>
<evidence type="ECO:0000313" key="12">
    <source>
        <dbReference type="Proteomes" id="UP001596434"/>
    </source>
</evidence>
<feature type="transmembrane region" description="Helical" evidence="10">
    <location>
        <begin position="53"/>
        <end position="81"/>
    </location>
</feature>
<keyword evidence="12" id="KW-1185">Reference proteome</keyword>
<dbReference type="GeneID" id="96953440"/>
<dbReference type="Pfam" id="PF02653">
    <property type="entry name" value="BPD_transp_2"/>
    <property type="match status" value="1"/>
</dbReference>
<evidence type="ECO:0000256" key="1">
    <source>
        <dbReference type="ARBA" id="ARBA00004651"/>
    </source>
</evidence>
<dbReference type="AlphaFoldDB" id="A0ABD5ZYA7"/>
<evidence type="ECO:0000256" key="3">
    <source>
        <dbReference type="ARBA" id="ARBA00022475"/>
    </source>
</evidence>
<gene>
    <name evidence="11" type="ORF">ACFQKE_07285</name>
</gene>
<keyword evidence="3" id="KW-1003">Cell membrane</keyword>
<feature type="transmembrane region" description="Helical" evidence="10">
    <location>
        <begin position="191"/>
        <end position="210"/>
    </location>
</feature>
<evidence type="ECO:0000256" key="9">
    <source>
        <dbReference type="ARBA" id="ARBA00037998"/>
    </source>
</evidence>
<evidence type="ECO:0000256" key="6">
    <source>
        <dbReference type="ARBA" id="ARBA00022970"/>
    </source>
</evidence>
<dbReference type="EMBL" id="JBHTAT010000001">
    <property type="protein sequence ID" value="MFC7255097.1"/>
    <property type="molecule type" value="Genomic_DNA"/>
</dbReference>
<dbReference type="InterPro" id="IPR052157">
    <property type="entry name" value="BCAA_transport_permease"/>
</dbReference>
<feature type="transmembrane region" description="Helical" evidence="10">
    <location>
        <begin position="9"/>
        <end position="33"/>
    </location>
</feature>
<evidence type="ECO:0000256" key="7">
    <source>
        <dbReference type="ARBA" id="ARBA00022989"/>
    </source>
</evidence>
<evidence type="ECO:0000256" key="10">
    <source>
        <dbReference type="SAM" id="Phobius"/>
    </source>
</evidence>
<keyword evidence="6" id="KW-0029">Amino-acid transport</keyword>
<feature type="transmembrane region" description="Helical" evidence="10">
    <location>
        <begin position="265"/>
        <end position="281"/>
    </location>
</feature>
<accession>A0ABD5ZYA7</accession>
<sequence>MVLSTILEILVFGFIFGSLLALAGVGLSLIYSIADFPNFAHGDYMMFGGYMAFLVNVQLGLPMAVAFVVGVVSLVAVALVVDRLAFKPLRNAGPVPLLIASIGVALFIRNLIKFVWGTSTRNYAGEWQRAQEILPGVEMTGQQITLVVVAVSMMLAVHLLLSRTKLGKSMRAMSDNRRLARASGIYAERTLLWTWVIGAALAAAAGILLGMNSSLAPYRGFIILLAIFAAVILGGIGSPYGAMAGGLIIGIAYEATPYIPGLDGGYKFVTTFAIMIVVLLVKPQGIFGGEPG</sequence>
<reference evidence="11 12" key="1">
    <citation type="journal article" date="2019" name="Int. J. Syst. Evol. Microbiol.">
        <title>The Global Catalogue of Microorganisms (GCM) 10K type strain sequencing project: providing services to taxonomists for standard genome sequencing and annotation.</title>
        <authorList>
            <consortium name="The Broad Institute Genomics Platform"/>
            <consortium name="The Broad Institute Genome Sequencing Center for Infectious Disease"/>
            <person name="Wu L."/>
            <person name="Ma J."/>
        </authorList>
    </citation>
    <scope>NUCLEOTIDE SEQUENCE [LARGE SCALE GENOMIC DNA]</scope>
    <source>
        <strain evidence="11 12">GX21</strain>
    </source>
</reference>
<dbReference type="RefSeq" id="WP_379703306.1">
    <property type="nucleotide sequence ID" value="NZ_JBHTAT010000001.1"/>
</dbReference>
<comment type="subcellular location">
    <subcellularLocation>
        <location evidence="1">Cell membrane</location>
        <topology evidence="1">Multi-pass membrane protein</topology>
    </subcellularLocation>
</comment>
<proteinExistence type="inferred from homology"/>
<dbReference type="CDD" id="cd06582">
    <property type="entry name" value="TM_PBP1_LivH_like"/>
    <property type="match status" value="1"/>
</dbReference>
<feature type="transmembrane region" description="Helical" evidence="10">
    <location>
        <begin position="93"/>
        <end position="112"/>
    </location>
</feature>
<name>A0ABD5ZYA7_9EURY</name>
<dbReference type="PANTHER" id="PTHR11795">
    <property type="entry name" value="BRANCHED-CHAIN AMINO ACID TRANSPORT SYSTEM PERMEASE PROTEIN LIVH"/>
    <property type="match status" value="1"/>
</dbReference>
<comment type="similarity">
    <text evidence="9">Belongs to the binding-protein-dependent transport system permease family. LivHM subfamily.</text>
</comment>
<keyword evidence="2" id="KW-0813">Transport</keyword>
<keyword evidence="7 10" id="KW-1133">Transmembrane helix</keyword>
<evidence type="ECO:0000313" key="11">
    <source>
        <dbReference type="EMBL" id="MFC7255097.1"/>
    </source>
</evidence>
<evidence type="ECO:0000256" key="5">
    <source>
        <dbReference type="ARBA" id="ARBA00022692"/>
    </source>
</evidence>
<dbReference type="Proteomes" id="UP001596434">
    <property type="component" value="Unassembled WGS sequence"/>
</dbReference>
<feature type="transmembrane region" description="Helical" evidence="10">
    <location>
        <begin position="144"/>
        <end position="161"/>
    </location>
</feature>
<keyword evidence="8 10" id="KW-0472">Membrane</keyword>
<evidence type="ECO:0000256" key="8">
    <source>
        <dbReference type="ARBA" id="ARBA00023136"/>
    </source>
</evidence>
<dbReference type="PANTHER" id="PTHR11795:SF371">
    <property type="entry name" value="HIGH-AFFINITY BRANCHED-CHAIN AMINO ACID TRANSPORT SYSTEM PERMEASE PROTEIN LIVH"/>
    <property type="match status" value="1"/>
</dbReference>
<dbReference type="GO" id="GO:0006865">
    <property type="term" value="P:amino acid transport"/>
    <property type="evidence" value="ECO:0007669"/>
    <property type="project" value="UniProtKB-KW"/>
</dbReference>
<keyword evidence="4" id="KW-0997">Cell inner membrane</keyword>
<dbReference type="InterPro" id="IPR001851">
    <property type="entry name" value="ABC_transp_permease"/>
</dbReference>
<evidence type="ECO:0000256" key="2">
    <source>
        <dbReference type="ARBA" id="ARBA00022448"/>
    </source>
</evidence>
<protein>
    <submittedName>
        <fullName evidence="11">Branched-chain amino acid ABC transporter permease</fullName>
    </submittedName>
</protein>
<evidence type="ECO:0000256" key="4">
    <source>
        <dbReference type="ARBA" id="ARBA00022519"/>
    </source>
</evidence>
<organism evidence="11 12">
    <name type="scientific">Haloplanus litoreus</name>
    <dbReference type="NCBI Taxonomy" id="767515"/>
    <lineage>
        <taxon>Archaea</taxon>
        <taxon>Methanobacteriati</taxon>
        <taxon>Methanobacteriota</taxon>
        <taxon>Stenosarchaea group</taxon>
        <taxon>Halobacteria</taxon>
        <taxon>Halobacteriales</taxon>
        <taxon>Haloferacaceae</taxon>
        <taxon>Haloplanus</taxon>
    </lineage>
</organism>
<dbReference type="GO" id="GO:0005886">
    <property type="term" value="C:plasma membrane"/>
    <property type="evidence" value="ECO:0007669"/>
    <property type="project" value="UniProtKB-SubCell"/>
</dbReference>